<dbReference type="EMBL" id="JANPWB010000012">
    <property type="protein sequence ID" value="KAJ1113979.1"/>
    <property type="molecule type" value="Genomic_DNA"/>
</dbReference>
<evidence type="ECO:0000256" key="1">
    <source>
        <dbReference type="SAM" id="SignalP"/>
    </source>
</evidence>
<gene>
    <name evidence="2" type="ORF">NDU88_002219</name>
</gene>
<evidence type="ECO:0000313" key="2">
    <source>
        <dbReference type="EMBL" id="KAJ1113979.1"/>
    </source>
</evidence>
<sequence>MHAAARNAAECMPFVFLLLSLLCLSFALLSQTALQRMPALLLASSSGCQCCWSCSVEPKLQLHSWKRGRVALCGRTDARSFTNNLESPKLVLLGENLSTLVGMVPPRGWGSFCTPAMLDGPTEEAALQDTWSRRPAGRSHARRFRKLVAAPGAGRRNWPQSGHRRTGVLGCVAQEPGPSWRHELACPGGRR</sequence>
<dbReference type="Proteomes" id="UP001066276">
    <property type="component" value="Chromosome 8"/>
</dbReference>
<protein>
    <submittedName>
        <fullName evidence="2">Uncharacterized protein</fullName>
    </submittedName>
</protein>
<proteinExistence type="predicted"/>
<feature type="chain" id="PRO_5043417559" evidence="1">
    <location>
        <begin position="28"/>
        <end position="191"/>
    </location>
</feature>
<reference evidence="2" key="1">
    <citation type="journal article" date="2022" name="bioRxiv">
        <title>Sequencing and chromosome-scale assembly of the giantPleurodeles waltlgenome.</title>
        <authorList>
            <person name="Brown T."/>
            <person name="Elewa A."/>
            <person name="Iarovenko S."/>
            <person name="Subramanian E."/>
            <person name="Araus A.J."/>
            <person name="Petzold A."/>
            <person name="Susuki M."/>
            <person name="Suzuki K.-i.T."/>
            <person name="Hayashi T."/>
            <person name="Toyoda A."/>
            <person name="Oliveira C."/>
            <person name="Osipova E."/>
            <person name="Leigh N.D."/>
            <person name="Simon A."/>
            <person name="Yun M.H."/>
        </authorList>
    </citation>
    <scope>NUCLEOTIDE SEQUENCE</scope>
    <source>
        <strain evidence="2">20211129_DDA</strain>
        <tissue evidence="2">Liver</tissue>
    </source>
</reference>
<evidence type="ECO:0000313" key="3">
    <source>
        <dbReference type="Proteomes" id="UP001066276"/>
    </source>
</evidence>
<name>A0AAV7NFR3_PLEWA</name>
<feature type="signal peptide" evidence="1">
    <location>
        <begin position="1"/>
        <end position="27"/>
    </location>
</feature>
<keyword evidence="3" id="KW-1185">Reference proteome</keyword>
<dbReference type="AlphaFoldDB" id="A0AAV7NFR3"/>
<keyword evidence="1" id="KW-0732">Signal</keyword>
<comment type="caution">
    <text evidence="2">The sequence shown here is derived from an EMBL/GenBank/DDBJ whole genome shotgun (WGS) entry which is preliminary data.</text>
</comment>
<organism evidence="2 3">
    <name type="scientific">Pleurodeles waltl</name>
    <name type="common">Iberian ribbed newt</name>
    <dbReference type="NCBI Taxonomy" id="8319"/>
    <lineage>
        <taxon>Eukaryota</taxon>
        <taxon>Metazoa</taxon>
        <taxon>Chordata</taxon>
        <taxon>Craniata</taxon>
        <taxon>Vertebrata</taxon>
        <taxon>Euteleostomi</taxon>
        <taxon>Amphibia</taxon>
        <taxon>Batrachia</taxon>
        <taxon>Caudata</taxon>
        <taxon>Salamandroidea</taxon>
        <taxon>Salamandridae</taxon>
        <taxon>Pleurodelinae</taxon>
        <taxon>Pleurodeles</taxon>
    </lineage>
</organism>
<accession>A0AAV7NFR3</accession>